<dbReference type="SUPFAM" id="SSF53335">
    <property type="entry name" value="S-adenosyl-L-methionine-dependent methyltransferases"/>
    <property type="match status" value="1"/>
</dbReference>
<evidence type="ECO:0000313" key="2">
    <source>
        <dbReference type="EMBL" id="PCI76467.1"/>
    </source>
</evidence>
<evidence type="ECO:0000259" key="1">
    <source>
        <dbReference type="Pfam" id="PF13847"/>
    </source>
</evidence>
<evidence type="ECO:0000313" key="3">
    <source>
        <dbReference type="Proteomes" id="UP000218775"/>
    </source>
</evidence>
<comment type="caution">
    <text evidence="2">The sequence shown here is derived from an EMBL/GenBank/DDBJ whole genome shotgun (WGS) entry which is preliminary data.</text>
</comment>
<dbReference type="AlphaFoldDB" id="A0A2A4X338"/>
<sequence length="297" mass="33674">MLNKLFRETCQIFKVRQCSQRSGKNNWKNIGTIGKKIMNTDLIDLSASFYDKNSNLQNNLAKEVLKAYQVNPRAYILDVGCGDGKITLELAKLAKEGKALGIDSSPSMIQFASTHFPKTDFPNLSFAKQKAEDITLPQQFDLITSFSCLHWIRNPELAFQQLSASLKPGGEMLILTYPKESPYYQYFEAVLKKYPEHQALSAYNTMLSVEGYRDVLSKNNLDVLNFQQCDFIASYSNANELKDFIKGWLNSYVPLPEDLHEQFLQDICQAVAEDPKAQDGDKTIIPYAALIIRAKKN</sequence>
<name>A0A2A4X338_UNCAE</name>
<dbReference type="CDD" id="cd02440">
    <property type="entry name" value="AdoMet_MTases"/>
    <property type="match status" value="1"/>
</dbReference>
<reference evidence="3" key="1">
    <citation type="submission" date="2017-08" db="EMBL/GenBank/DDBJ databases">
        <title>A dynamic microbial community with high functional redundancy inhabits the cold, oxic subseafloor aquifer.</title>
        <authorList>
            <person name="Tully B.J."/>
            <person name="Wheat C.G."/>
            <person name="Glazer B.T."/>
            <person name="Huber J.A."/>
        </authorList>
    </citation>
    <scope>NUCLEOTIDE SEQUENCE [LARGE SCALE GENOMIC DNA]</scope>
</reference>
<protein>
    <recommendedName>
        <fullName evidence="1">Methyltransferase domain-containing protein</fullName>
    </recommendedName>
</protein>
<dbReference type="Gene3D" id="3.40.50.150">
    <property type="entry name" value="Vaccinia Virus protein VP39"/>
    <property type="match status" value="1"/>
</dbReference>
<dbReference type="EMBL" id="NVUK01000028">
    <property type="protein sequence ID" value="PCI76467.1"/>
    <property type="molecule type" value="Genomic_DNA"/>
</dbReference>
<accession>A0A2A4X338</accession>
<dbReference type="PANTHER" id="PTHR43861">
    <property type="entry name" value="TRANS-ACONITATE 2-METHYLTRANSFERASE-RELATED"/>
    <property type="match status" value="1"/>
</dbReference>
<dbReference type="Proteomes" id="UP000218775">
    <property type="component" value="Unassembled WGS sequence"/>
</dbReference>
<proteinExistence type="predicted"/>
<dbReference type="Pfam" id="PF13847">
    <property type="entry name" value="Methyltransf_31"/>
    <property type="match status" value="1"/>
</dbReference>
<dbReference type="InterPro" id="IPR029063">
    <property type="entry name" value="SAM-dependent_MTases_sf"/>
</dbReference>
<organism evidence="2 3">
    <name type="scientific">Aerophobetes bacterium</name>
    <dbReference type="NCBI Taxonomy" id="2030807"/>
    <lineage>
        <taxon>Bacteria</taxon>
        <taxon>Candidatus Aerophobota</taxon>
    </lineage>
</organism>
<dbReference type="PANTHER" id="PTHR43861:SF1">
    <property type="entry name" value="TRANS-ACONITATE 2-METHYLTRANSFERASE"/>
    <property type="match status" value="1"/>
</dbReference>
<feature type="domain" description="Methyltransferase" evidence="1">
    <location>
        <begin position="76"/>
        <end position="178"/>
    </location>
</feature>
<dbReference type="InterPro" id="IPR025714">
    <property type="entry name" value="Methyltranfer_dom"/>
</dbReference>
<gene>
    <name evidence="2" type="ORF">COB21_04350</name>
</gene>